<evidence type="ECO:0000313" key="2">
    <source>
        <dbReference type="Proteomes" id="UP000275836"/>
    </source>
</evidence>
<dbReference type="RefSeq" id="WP_124942890.1">
    <property type="nucleotide sequence ID" value="NZ_RHGY01000002.1"/>
</dbReference>
<reference evidence="1 2" key="1">
    <citation type="submission" date="2018-10" db="EMBL/GenBank/DDBJ databases">
        <title>Draft genome sequence of Weissella viridescens UCO-SMC3.</title>
        <authorList>
            <person name="Garcia-Cancino A."/>
            <person name="Espinoza-Monje M."/>
            <person name="Albarracin L."/>
            <person name="Garcia-Castillo V."/>
            <person name="Campos-Martin J."/>
            <person name="Nakano Y."/>
            <person name="Guitierrez-Zamorano C."/>
            <person name="Ikeda-Ohtsubo W."/>
            <person name="Morita H."/>
            <person name="Kitazawa H."/>
            <person name="Villena J."/>
        </authorList>
    </citation>
    <scope>NUCLEOTIDE SEQUENCE [LARGE SCALE GENOMIC DNA]</scope>
    <source>
        <strain evidence="1 2">UCO-SMC3</strain>
    </source>
</reference>
<dbReference type="EMBL" id="RHGY01000002">
    <property type="protein sequence ID" value="RRG18244.1"/>
    <property type="molecule type" value="Genomic_DNA"/>
</dbReference>
<accession>A0A3P2RCC9</accession>
<name>A0A3P2RCC9_WEIVI</name>
<gene>
    <name evidence="1" type="ORF">D3P96_02855</name>
</gene>
<proteinExistence type="predicted"/>
<dbReference type="Proteomes" id="UP000275836">
    <property type="component" value="Unassembled WGS sequence"/>
</dbReference>
<dbReference type="AlphaFoldDB" id="A0A3P2RCC9"/>
<evidence type="ECO:0000313" key="1">
    <source>
        <dbReference type="EMBL" id="RRG18244.1"/>
    </source>
</evidence>
<sequence>MIAIKDDGGDYMNKLNYQSDTRVKITLSNGEKLLPILTATELNDLMCALVNAKYFEDNSSIIMDVIDEEDKPCGKSVIFAKEVTLVTFSEV</sequence>
<organism evidence="1 2">
    <name type="scientific">Weissella viridescens</name>
    <name type="common">Lactobacillus viridescens</name>
    <dbReference type="NCBI Taxonomy" id="1629"/>
    <lineage>
        <taxon>Bacteria</taxon>
        <taxon>Bacillati</taxon>
        <taxon>Bacillota</taxon>
        <taxon>Bacilli</taxon>
        <taxon>Lactobacillales</taxon>
        <taxon>Lactobacillaceae</taxon>
        <taxon>Weissella</taxon>
    </lineage>
</organism>
<comment type="caution">
    <text evidence="1">The sequence shown here is derived from an EMBL/GenBank/DDBJ whole genome shotgun (WGS) entry which is preliminary data.</text>
</comment>
<protein>
    <submittedName>
        <fullName evidence="1">Uncharacterized protein</fullName>
    </submittedName>
</protein>